<protein>
    <submittedName>
        <fullName evidence="1">Uncharacterized protein</fullName>
    </submittedName>
</protein>
<dbReference type="EMBL" id="JMIW01000003">
    <property type="protein sequence ID" value="KEO90304.1"/>
    <property type="molecule type" value="Genomic_DNA"/>
</dbReference>
<organism evidence="1 2">
    <name type="scientific">Erythrobacter longus</name>
    <dbReference type="NCBI Taxonomy" id="1044"/>
    <lineage>
        <taxon>Bacteria</taxon>
        <taxon>Pseudomonadati</taxon>
        <taxon>Pseudomonadota</taxon>
        <taxon>Alphaproteobacteria</taxon>
        <taxon>Sphingomonadales</taxon>
        <taxon>Erythrobacteraceae</taxon>
        <taxon>Erythrobacter/Porphyrobacter group</taxon>
        <taxon>Erythrobacter</taxon>
    </lineage>
</organism>
<dbReference type="STRING" id="1044.EH31_09450"/>
<dbReference type="Proteomes" id="UP000027647">
    <property type="component" value="Unassembled WGS sequence"/>
</dbReference>
<evidence type="ECO:0000313" key="2">
    <source>
        <dbReference type="Proteomes" id="UP000027647"/>
    </source>
</evidence>
<reference evidence="1 2" key="1">
    <citation type="submission" date="2014-04" db="EMBL/GenBank/DDBJ databases">
        <title>A comprehensive comparison of genomes of Erythrobacter spp. strains.</title>
        <authorList>
            <person name="Zheng Q."/>
        </authorList>
    </citation>
    <scope>NUCLEOTIDE SEQUENCE [LARGE SCALE GENOMIC DNA]</scope>
    <source>
        <strain evidence="1 2">DSM 6997</strain>
    </source>
</reference>
<proteinExistence type="predicted"/>
<dbReference type="eggNOG" id="ENOG5031BNP">
    <property type="taxonomic scope" value="Bacteria"/>
</dbReference>
<accession>A0A074MA48</accession>
<dbReference type="AlphaFoldDB" id="A0A074MA48"/>
<comment type="caution">
    <text evidence="1">The sequence shown here is derived from an EMBL/GenBank/DDBJ whole genome shotgun (WGS) entry which is preliminary data.</text>
</comment>
<gene>
    <name evidence="1" type="ORF">EH31_09450</name>
</gene>
<evidence type="ECO:0000313" key="1">
    <source>
        <dbReference type="EMBL" id="KEO90304.1"/>
    </source>
</evidence>
<name>A0A074MA48_ERYLO</name>
<sequence length="437" mass="46622">MKASKTIGKRGTPLAMLAVLLGAWVCVRVVTWDSPFAYTAMAKAPDPAVLGSQSDRPVGKTAVASMMPAPHSIAYPQFNRYLPYPPVPFLPAPYLSPQGYVLYPPPGYYAYPPAYLQPPPQMYGPAVRPGRQTMPYPERAAAFPLAPRMNGDRHPSAQQRLLLDWSLHGAHNGNAALAKREGQYLDAREASPAPFPAQPGYAIQASSDRWMLDAFGFFRQGSNAVTIPQGRRPIYGASQVAANLQWRARPSSSHDPRVYARAYHALVTGGETELAAGVSALPLGSVPVRLYGELRATRNPQLSNGAISAQTNLRPAAYAATELPPQKLPLALSLEAYGAGGYVGGNADTYFIDGQAAVTRRLLQLGKSGSPSASVSLGAGVWGGAQKDARRVDIGPTLRFDVDIGNLPARVSVDYREQVAGDAEPDSGVAATVSTRF</sequence>
<keyword evidence="2" id="KW-1185">Reference proteome</keyword>